<dbReference type="InterPro" id="IPR044611">
    <property type="entry name" value="E3A/B/C-like"/>
</dbReference>
<dbReference type="InterPro" id="IPR000569">
    <property type="entry name" value="HECT_dom"/>
</dbReference>
<evidence type="ECO:0000256" key="3">
    <source>
        <dbReference type="ARBA" id="ARBA00022679"/>
    </source>
</evidence>
<feature type="domain" description="HECT" evidence="6">
    <location>
        <begin position="467"/>
        <end position="804"/>
    </location>
</feature>
<dbReference type="GO" id="GO:0061630">
    <property type="term" value="F:ubiquitin protein ligase activity"/>
    <property type="evidence" value="ECO:0007669"/>
    <property type="project" value="UniProtKB-EC"/>
</dbReference>
<comment type="catalytic activity">
    <reaction evidence="1">
        <text>S-ubiquitinyl-[E2 ubiquitin-conjugating enzyme]-L-cysteine + [acceptor protein]-L-lysine = [E2 ubiquitin-conjugating enzyme]-L-cysteine + N(6)-ubiquitinyl-[acceptor protein]-L-lysine.</text>
        <dbReference type="EC" id="2.3.2.26"/>
    </reaction>
</comment>
<keyword evidence="4 5" id="KW-0833">Ubl conjugation pathway</keyword>
<dbReference type="GO" id="GO:0000209">
    <property type="term" value="P:protein polyubiquitination"/>
    <property type="evidence" value="ECO:0007669"/>
    <property type="project" value="InterPro"/>
</dbReference>
<protein>
    <recommendedName>
        <fullName evidence="2">HECT-type E3 ubiquitin transferase</fullName>
        <ecNumber evidence="2">2.3.2.26</ecNumber>
    </recommendedName>
</protein>
<evidence type="ECO:0000313" key="8">
    <source>
        <dbReference type="Proteomes" id="UP000245942"/>
    </source>
</evidence>
<dbReference type="PANTHER" id="PTHR45700:SF2">
    <property type="entry name" value="UBIQUITIN-PROTEIN LIGASE E3C"/>
    <property type="match status" value="1"/>
</dbReference>
<evidence type="ECO:0000313" key="7">
    <source>
        <dbReference type="EMBL" id="PWN20875.1"/>
    </source>
</evidence>
<dbReference type="OrthoDB" id="8068875at2759"/>
<evidence type="ECO:0000259" key="6">
    <source>
        <dbReference type="PROSITE" id="PS50237"/>
    </source>
</evidence>
<dbReference type="GO" id="GO:0006511">
    <property type="term" value="P:ubiquitin-dependent protein catabolic process"/>
    <property type="evidence" value="ECO:0007669"/>
    <property type="project" value="TreeGrafter"/>
</dbReference>
<evidence type="ECO:0000256" key="2">
    <source>
        <dbReference type="ARBA" id="ARBA00012485"/>
    </source>
</evidence>
<dbReference type="PANTHER" id="PTHR45700">
    <property type="entry name" value="UBIQUITIN-PROTEIN LIGASE E3C"/>
    <property type="match status" value="1"/>
</dbReference>
<evidence type="ECO:0000256" key="4">
    <source>
        <dbReference type="ARBA" id="ARBA00022786"/>
    </source>
</evidence>
<proteinExistence type="predicted"/>
<dbReference type="AlphaFoldDB" id="A0A316UCV8"/>
<dbReference type="Pfam" id="PF00632">
    <property type="entry name" value="HECT"/>
    <property type="match status" value="1"/>
</dbReference>
<dbReference type="GeneID" id="37012633"/>
<feature type="active site" description="Glycyl thioester intermediate" evidence="5">
    <location>
        <position position="772"/>
    </location>
</feature>
<dbReference type="InterPro" id="IPR035983">
    <property type="entry name" value="Hect_E3_ubiquitin_ligase"/>
</dbReference>
<reference evidence="7 8" key="1">
    <citation type="journal article" date="2018" name="Mol. Biol. Evol.">
        <title>Broad Genomic Sampling Reveals a Smut Pathogenic Ancestry of the Fungal Clade Ustilaginomycotina.</title>
        <authorList>
            <person name="Kijpornyongpan T."/>
            <person name="Mondo S.J."/>
            <person name="Barry K."/>
            <person name="Sandor L."/>
            <person name="Lee J."/>
            <person name="Lipzen A."/>
            <person name="Pangilinan J."/>
            <person name="LaButti K."/>
            <person name="Hainaut M."/>
            <person name="Henrissat B."/>
            <person name="Grigoriev I.V."/>
            <person name="Spatafora J.W."/>
            <person name="Aime M.C."/>
        </authorList>
    </citation>
    <scope>NUCLEOTIDE SEQUENCE [LARGE SCALE GENOMIC DNA]</scope>
    <source>
        <strain evidence="7 8">MCA 4718</strain>
    </source>
</reference>
<dbReference type="Gene3D" id="3.30.2160.10">
    <property type="entry name" value="Hect, E3 ligase catalytic domain"/>
    <property type="match status" value="1"/>
</dbReference>
<dbReference type="EMBL" id="KZ819326">
    <property type="protein sequence ID" value="PWN20875.1"/>
    <property type="molecule type" value="Genomic_DNA"/>
</dbReference>
<dbReference type="STRING" id="1684307.A0A316UCV8"/>
<dbReference type="Gene3D" id="3.30.2410.10">
    <property type="entry name" value="Hect, E3 ligase catalytic domain"/>
    <property type="match status" value="1"/>
</dbReference>
<dbReference type="CDD" id="cd00078">
    <property type="entry name" value="HECTc"/>
    <property type="match status" value="1"/>
</dbReference>
<dbReference type="SMART" id="SM00119">
    <property type="entry name" value="HECTc"/>
    <property type="match status" value="1"/>
</dbReference>
<sequence>MQVEGTPVRNQYIKYFSEVILRIPVLPNRLPLLEFAQIAANFPLSEVVDHLQSFGGSPVKASSNHAIHQLANILSLSSQRITRFGDGKTLASYLAVITSLQDQVPVMSLTTPRTSTGEVDADTQKRLAVLPSVKHVSAILAVSAKSPSTTRPALYAFLCSLLFSWPEDTRNTVFNIVLYGLGVEAGIASTALAGGFVREIWRGYLRSSPLSRSLGNPSSANGWKALRQDKEGWPALVLLLELYSKLLLTLGDDEFLPPRGGLIAVARNPLSIDEVLSFGAVLRNLAFSLYWELDPPVASSSQAANRGGAAHMVPGLRLSFLTLRDGATRLLQQLHARDARHRFTPEGFWLMTKDMDIESFVESVLLEEDKIAGDNAEAEAAASEAAAAAAGDGLAFISPRLGILNNLPFVLPFATRVEIFETFVFRDARRNDIRQNTGFQRRKRVTIRRDHVAEDGMAQLNGLGSALKESIEIVFVDQFGMQEAGIDGGGVFKEFLTSLAREAFDTDRGLWKATEQEELFPNPQSYARQSEQLSWYAFLGRILGKALYEGILVDVRFAPFFLSKCLGRRGLSHLDDLASLDSLDSELYRGLIYLKNYTGDVEQDLSLNFTVTDEEFGVRKSTELMPNGANIAVTNKNRLSYIFLVANYRLDAQIRAQCNAFFAGLSELIDPRWLRIFNQTELQELIKGSDSPINIADLRANTVLSDYHEKDLTMTYLWETLESFDQPTRAQFLKFVTSCPSPPLLGFGQLNPRFCVRCSGDDEQRLPTSSTCVNLLKLPRYNSLETTREKLLLAIRSGAGFDLS</sequence>
<dbReference type="RefSeq" id="XP_025348035.1">
    <property type="nucleotide sequence ID" value="XM_025490899.1"/>
</dbReference>
<dbReference type="FunFam" id="3.30.2160.10:FF:000002">
    <property type="entry name" value="Putative Ubiquitin-protein ligase E3C"/>
    <property type="match status" value="1"/>
</dbReference>
<evidence type="ECO:0000256" key="1">
    <source>
        <dbReference type="ARBA" id="ARBA00000885"/>
    </source>
</evidence>
<dbReference type="Proteomes" id="UP000245942">
    <property type="component" value="Unassembled WGS sequence"/>
</dbReference>
<accession>A0A316UCV8</accession>
<organism evidence="7 8">
    <name type="scientific">Pseudomicrostroma glucosiphilum</name>
    <dbReference type="NCBI Taxonomy" id="1684307"/>
    <lineage>
        <taxon>Eukaryota</taxon>
        <taxon>Fungi</taxon>
        <taxon>Dikarya</taxon>
        <taxon>Basidiomycota</taxon>
        <taxon>Ustilaginomycotina</taxon>
        <taxon>Exobasidiomycetes</taxon>
        <taxon>Microstromatales</taxon>
        <taxon>Microstromatales incertae sedis</taxon>
        <taxon>Pseudomicrostroma</taxon>
    </lineage>
</organism>
<name>A0A316UCV8_9BASI</name>
<keyword evidence="8" id="KW-1185">Reference proteome</keyword>
<gene>
    <name evidence="7" type="ORF">BCV69DRAFT_269533</name>
</gene>
<dbReference type="EC" id="2.3.2.26" evidence="2"/>
<evidence type="ECO:0000256" key="5">
    <source>
        <dbReference type="PROSITE-ProRule" id="PRU00104"/>
    </source>
</evidence>
<dbReference type="PROSITE" id="PS50237">
    <property type="entry name" value="HECT"/>
    <property type="match status" value="1"/>
</dbReference>
<dbReference type="SUPFAM" id="SSF56204">
    <property type="entry name" value="Hect, E3 ligase catalytic domain"/>
    <property type="match status" value="1"/>
</dbReference>
<dbReference type="Gene3D" id="3.90.1750.10">
    <property type="entry name" value="Hect, E3 ligase catalytic domains"/>
    <property type="match status" value="1"/>
</dbReference>
<keyword evidence="3" id="KW-0808">Transferase</keyword>